<sequence length="582" mass="70776">MFLIDWFPNSEDENTYPYPTFPDVESAIKAFTIGKDDNKKEEDLQKWASQEFCSNEIELLSSKTVSRIIKIAETEKLNRDFQTLTLDKPEKIATSHSLLLDVLKISKKRPEMNSYDRFINGEPISKSERDYLITLFKNPEIREIILDTLSKINILYWKENKDFIRRFLENEKWEYDISNPLRCVLHKLENYPFVLDFSFDEITPVKFNVKYPVWWQYFDYKKWNKSGFVVKLDDKLYSVDAIFSKIWIMWNWLIFWSFDLEEDADNKKETAWIFYSFNMMWGFDIIYPAKWITDVYFFEEWLLKSKWENGKFWLLEVTEKDENKETYKDKFEISEILDPSFDEIKSKYWFLLWFNVEKNYNYWKLEIFKYLKADFNQSPIRIKSSVSKLLDKDYVRYYEFLGGSIGVNFYEDWKIIDIETLEWHNFYSLSNDGSALVPIDWLQWFGVEYFSTLEWLFKWEPTFIEDNADNTETLVIFDKASQKFSKLVKWDNLQDRVWFAIFSKLWFAIFEDKKHTYIAYNDWTIFRLKPWYKAYHKNPTSSFCIVKKWFFKNKDLGFIYTEEELLNYADLVLPGDLPIEIK</sequence>
<accession>K2ADX8</accession>
<dbReference type="EMBL" id="AMFJ01021642">
    <property type="protein sequence ID" value="EKD66255.1"/>
    <property type="molecule type" value="Genomic_DNA"/>
</dbReference>
<gene>
    <name evidence="1" type="ORF">ACD_49C00056G0010</name>
</gene>
<organism evidence="1">
    <name type="scientific">uncultured bacterium</name>
    <name type="common">gcode 4</name>
    <dbReference type="NCBI Taxonomy" id="1234023"/>
    <lineage>
        <taxon>Bacteria</taxon>
        <taxon>environmental samples</taxon>
    </lineage>
</organism>
<evidence type="ECO:0000313" key="1">
    <source>
        <dbReference type="EMBL" id="EKD66255.1"/>
    </source>
</evidence>
<dbReference type="AlphaFoldDB" id="K2ADX8"/>
<reference evidence="1" key="1">
    <citation type="journal article" date="2012" name="Science">
        <title>Fermentation, hydrogen, and sulfur metabolism in multiple uncultivated bacterial phyla.</title>
        <authorList>
            <person name="Wrighton K.C."/>
            <person name="Thomas B.C."/>
            <person name="Sharon I."/>
            <person name="Miller C.S."/>
            <person name="Castelle C.J."/>
            <person name="VerBerkmoes N.C."/>
            <person name="Wilkins M.J."/>
            <person name="Hettich R.L."/>
            <person name="Lipton M.S."/>
            <person name="Williams K.H."/>
            <person name="Long P.E."/>
            <person name="Banfield J.F."/>
        </authorList>
    </citation>
    <scope>NUCLEOTIDE SEQUENCE [LARGE SCALE GENOMIC DNA]</scope>
</reference>
<name>K2ADX8_9BACT</name>
<proteinExistence type="predicted"/>
<protein>
    <submittedName>
        <fullName evidence="1">Uncharacterized protein</fullName>
    </submittedName>
</protein>
<comment type="caution">
    <text evidence="1">The sequence shown here is derived from an EMBL/GenBank/DDBJ whole genome shotgun (WGS) entry which is preliminary data.</text>
</comment>